<evidence type="ECO:0008006" key="4">
    <source>
        <dbReference type="Google" id="ProtNLM"/>
    </source>
</evidence>
<dbReference type="SUPFAM" id="SSF56112">
    <property type="entry name" value="Protein kinase-like (PK-like)"/>
    <property type="match status" value="1"/>
</dbReference>
<dbReference type="OrthoDB" id="4062651at2759"/>
<dbReference type="InterPro" id="IPR011009">
    <property type="entry name" value="Kinase-like_dom_sf"/>
</dbReference>
<evidence type="ECO:0000256" key="1">
    <source>
        <dbReference type="SAM" id="MobiDB-lite"/>
    </source>
</evidence>
<organism evidence="2 3">
    <name type="scientific">Aspergillus calidoustus</name>
    <dbReference type="NCBI Taxonomy" id="454130"/>
    <lineage>
        <taxon>Eukaryota</taxon>
        <taxon>Fungi</taxon>
        <taxon>Dikarya</taxon>
        <taxon>Ascomycota</taxon>
        <taxon>Pezizomycotina</taxon>
        <taxon>Eurotiomycetes</taxon>
        <taxon>Eurotiomycetidae</taxon>
        <taxon>Eurotiales</taxon>
        <taxon>Aspergillaceae</taxon>
        <taxon>Aspergillus</taxon>
        <taxon>Aspergillus subgen. Nidulantes</taxon>
    </lineage>
</organism>
<gene>
    <name evidence="2" type="ORF">ASPCAL04948</name>
</gene>
<accession>A0A0U5FYR9</accession>
<feature type="region of interest" description="Disordered" evidence="1">
    <location>
        <begin position="1"/>
        <end position="140"/>
    </location>
</feature>
<reference evidence="3" key="1">
    <citation type="journal article" date="2016" name="Genome Announc.">
        <title>Draft genome sequences of fungus Aspergillus calidoustus.</title>
        <authorList>
            <person name="Horn F."/>
            <person name="Linde J."/>
            <person name="Mattern D.J."/>
            <person name="Walther G."/>
            <person name="Guthke R."/>
            <person name="Scherlach K."/>
            <person name="Martin K."/>
            <person name="Brakhage A.A."/>
            <person name="Petzke L."/>
            <person name="Valiante V."/>
        </authorList>
    </citation>
    <scope>NUCLEOTIDE SEQUENCE [LARGE SCALE GENOMIC DNA]</scope>
    <source>
        <strain evidence="3">SF006504</strain>
    </source>
</reference>
<proteinExistence type="predicted"/>
<feature type="compositionally biased region" description="Basic residues" evidence="1">
    <location>
        <begin position="27"/>
        <end position="37"/>
    </location>
</feature>
<dbReference type="EMBL" id="CDMC01000004">
    <property type="protein sequence ID" value="CEL03805.1"/>
    <property type="molecule type" value="Genomic_DNA"/>
</dbReference>
<dbReference type="Proteomes" id="UP000054771">
    <property type="component" value="Unassembled WGS sequence"/>
</dbReference>
<dbReference type="AlphaFoldDB" id="A0A0U5FYR9"/>
<protein>
    <recommendedName>
        <fullName evidence="4">Protein kinase domain-containing protein</fullName>
    </recommendedName>
</protein>
<name>A0A0U5FYR9_ASPCI</name>
<sequence length="497" mass="54682">MPNKVRKVKPITQAGPVKSGHSTLFKVNKKKAKRGRNNQRLSPNTKGPCADTVRQDANPVKSPAGSPSRSRSSPDAEEPCSNAASGNVEAPTPSAEKSCPETTSGDISTPKADAPSCSDAAHPPVATTEETTETETFGGESVSVLEKPLVFNKIKEVDFGKTGGEFVSLEEAQSEKRVRLALFGHVQTKDGETPTTAIIGLERRGLHYIIVFTAPRGNGNPTIAHKYMDHYIRQEYSAIVELLIPLLGTVFEEADNKPVLEDNFEAFLDASETYLRLVPDTATGTLKPYPEFARSQSVNWDNVMQKASPTCPMWKLSDVKHFRPHSNTNMIYEVDLGDNNDFNSGIFKRVDDEGLLQQEYRTLLHCGRVGIRAPRVLGLLGVGTKWGGFLMTKISASFCLEDCHPESIKATSIQPALADRKRWFEQISDAIHTLHRDGYVWGDVKAANVLINQDGDACLIDFEGGWSPGWVDDELADTEEGDLQGLQRLRDFLKLDE</sequence>
<keyword evidence="3" id="KW-1185">Reference proteome</keyword>
<evidence type="ECO:0000313" key="2">
    <source>
        <dbReference type="EMBL" id="CEL03805.1"/>
    </source>
</evidence>
<dbReference type="Gene3D" id="1.10.510.10">
    <property type="entry name" value="Transferase(Phosphotransferase) domain 1"/>
    <property type="match status" value="1"/>
</dbReference>
<evidence type="ECO:0000313" key="3">
    <source>
        <dbReference type="Proteomes" id="UP000054771"/>
    </source>
</evidence>